<organism evidence="2 3">
    <name type="scientific">Bimuria novae-zelandiae CBS 107.79</name>
    <dbReference type="NCBI Taxonomy" id="1447943"/>
    <lineage>
        <taxon>Eukaryota</taxon>
        <taxon>Fungi</taxon>
        <taxon>Dikarya</taxon>
        <taxon>Ascomycota</taxon>
        <taxon>Pezizomycotina</taxon>
        <taxon>Dothideomycetes</taxon>
        <taxon>Pleosporomycetidae</taxon>
        <taxon>Pleosporales</taxon>
        <taxon>Massarineae</taxon>
        <taxon>Didymosphaeriaceae</taxon>
        <taxon>Bimuria</taxon>
    </lineage>
</organism>
<name>A0A6A5VNW3_9PLEO</name>
<feature type="compositionally biased region" description="Acidic residues" evidence="1">
    <location>
        <begin position="78"/>
        <end position="117"/>
    </location>
</feature>
<sequence>MPPILEPRDGPTFTLNYISCGHSRTVFRSCPEELRCAVDVRFHTCLQMERGGECWDCEPEQLPTFYPANTQGYGDGDNNNDNEEEIEDDDEDEDKNDEDKDKDDEEGDALDEDEEVEEEKKEVEKK</sequence>
<feature type="region of interest" description="Disordered" evidence="1">
    <location>
        <begin position="59"/>
        <end position="126"/>
    </location>
</feature>
<evidence type="ECO:0000313" key="3">
    <source>
        <dbReference type="Proteomes" id="UP000800036"/>
    </source>
</evidence>
<accession>A0A6A5VNW3</accession>
<protein>
    <submittedName>
        <fullName evidence="2">Uncharacterized protein</fullName>
    </submittedName>
</protein>
<evidence type="ECO:0000256" key="1">
    <source>
        <dbReference type="SAM" id="MobiDB-lite"/>
    </source>
</evidence>
<reference evidence="2" key="1">
    <citation type="journal article" date="2020" name="Stud. Mycol.">
        <title>101 Dothideomycetes genomes: a test case for predicting lifestyles and emergence of pathogens.</title>
        <authorList>
            <person name="Haridas S."/>
            <person name="Albert R."/>
            <person name="Binder M."/>
            <person name="Bloem J."/>
            <person name="Labutti K."/>
            <person name="Salamov A."/>
            <person name="Andreopoulos B."/>
            <person name="Baker S."/>
            <person name="Barry K."/>
            <person name="Bills G."/>
            <person name="Bluhm B."/>
            <person name="Cannon C."/>
            <person name="Castanera R."/>
            <person name="Culley D."/>
            <person name="Daum C."/>
            <person name="Ezra D."/>
            <person name="Gonzalez J."/>
            <person name="Henrissat B."/>
            <person name="Kuo A."/>
            <person name="Liang C."/>
            <person name="Lipzen A."/>
            <person name="Lutzoni F."/>
            <person name="Magnuson J."/>
            <person name="Mondo S."/>
            <person name="Nolan M."/>
            <person name="Ohm R."/>
            <person name="Pangilinan J."/>
            <person name="Park H.-J."/>
            <person name="Ramirez L."/>
            <person name="Alfaro M."/>
            <person name="Sun H."/>
            <person name="Tritt A."/>
            <person name="Yoshinaga Y."/>
            <person name="Zwiers L.-H."/>
            <person name="Turgeon B."/>
            <person name="Goodwin S."/>
            <person name="Spatafora J."/>
            <person name="Crous P."/>
            <person name="Grigoriev I."/>
        </authorList>
    </citation>
    <scope>NUCLEOTIDE SEQUENCE</scope>
    <source>
        <strain evidence="2">CBS 107.79</strain>
    </source>
</reference>
<proteinExistence type="predicted"/>
<keyword evidence="3" id="KW-1185">Reference proteome</keyword>
<gene>
    <name evidence="2" type="ORF">BU23DRAFT_595497</name>
</gene>
<dbReference type="AlphaFoldDB" id="A0A6A5VNW3"/>
<evidence type="ECO:0000313" key="2">
    <source>
        <dbReference type="EMBL" id="KAF1979024.1"/>
    </source>
</evidence>
<dbReference type="EMBL" id="ML976659">
    <property type="protein sequence ID" value="KAF1979024.1"/>
    <property type="molecule type" value="Genomic_DNA"/>
</dbReference>
<dbReference type="Proteomes" id="UP000800036">
    <property type="component" value="Unassembled WGS sequence"/>
</dbReference>